<dbReference type="EMBL" id="JWLW01000003">
    <property type="protein sequence ID" value="KHT57397.1"/>
    <property type="molecule type" value="Genomic_DNA"/>
</dbReference>
<dbReference type="Pfam" id="PF13478">
    <property type="entry name" value="XdhC_C"/>
    <property type="match status" value="1"/>
</dbReference>
<dbReference type="Pfam" id="PF02625">
    <property type="entry name" value="XdhC_CoxI"/>
    <property type="match status" value="1"/>
</dbReference>
<dbReference type="InterPro" id="IPR027051">
    <property type="entry name" value="XdhC_Rossmann_dom"/>
</dbReference>
<evidence type="ECO:0000259" key="1">
    <source>
        <dbReference type="Pfam" id="PF02625"/>
    </source>
</evidence>
<dbReference type="RefSeq" id="WP_039216473.1">
    <property type="nucleotide sequence ID" value="NZ_JWLW01000003.1"/>
</dbReference>
<proteinExistence type="predicted"/>
<feature type="domain" description="XdhC Rossmann" evidence="2">
    <location>
        <begin position="176"/>
        <end position="317"/>
    </location>
</feature>
<dbReference type="OrthoDB" id="9815497at2"/>
<keyword evidence="4" id="KW-1185">Reference proteome</keyword>
<dbReference type="InterPro" id="IPR003777">
    <property type="entry name" value="XdhC_CoxI"/>
</dbReference>
<evidence type="ECO:0000259" key="2">
    <source>
        <dbReference type="Pfam" id="PF13478"/>
    </source>
</evidence>
<evidence type="ECO:0000313" key="4">
    <source>
        <dbReference type="Proteomes" id="UP000031197"/>
    </source>
</evidence>
<dbReference type="PANTHER" id="PTHR30388">
    <property type="entry name" value="ALDEHYDE OXIDOREDUCTASE MOLYBDENUM COFACTOR ASSEMBLY PROTEIN"/>
    <property type="match status" value="1"/>
</dbReference>
<gene>
    <name evidence="3" type="ORF">RJ41_01805</name>
</gene>
<dbReference type="InterPro" id="IPR052698">
    <property type="entry name" value="MoCofactor_Util/Proc"/>
</dbReference>
<dbReference type="PANTHER" id="PTHR30388:SF4">
    <property type="entry name" value="MOLYBDENUM COFACTOR INSERTION CHAPERONE PAOD"/>
    <property type="match status" value="1"/>
</dbReference>
<evidence type="ECO:0000313" key="3">
    <source>
        <dbReference type="EMBL" id="KHT57397.1"/>
    </source>
</evidence>
<organism evidence="3 4">
    <name type="scientific">Alteromonas marina</name>
    <dbReference type="NCBI Taxonomy" id="203795"/>
    <lineage>
        <taxon>Bacteria</taxon>
        <taxon>Pseudomonadati</taxon>
        <taxon>Pseudomonadota</taxon>
        <taxon>Gammaproteobacteria</taxon>
        <taxon>Alteromonadales</taxon>
        <taxon>Alteromonadaceae</taxon>
        <taxon>Alteromonas/Salinimonas group</taxon>
        <taxon>Alteromonas</taxon>
    </lineage>
</organism>
<dbReference type="AlphaFoldDB" id="A0A0B3YRW3"/>
<dbReference type="Gene3D" id="3.40.50.720">
    <property type="entry name" value="NAD(P)-binding Rossmann-like Domain"/>
    <property type="match status" value="1"/>
</dbReference>
<protein>
    <submittedName>
        <fullName evidence="3">Xanthine dehydrogenase</fullName>
    </submittedName>
</protein>
<dbReference type="Proteomes" id="UP000031197">
    <property type="component" value="Unassembled WGS sequence"/>
</dbReference>
<reference evidence="3 4" key="1">
    <citation type="submission" date="2014-12" db="EMBL/GenBank/DDBJ databases">
        <title>Genome sequencing of Alteromonas marina AD001.</title>
        <authorList>
            <person name="Adrian T.G.S."/>
            <person name="Chan K.G."/>
        </authorList>
    </citation>
    <scope>NUCLEOTIDE SEQUENCE [LARGE SCALE GENOMIC DNA]</scope>
    <source>
        <strain evidence="3 4">AD001</strain>
    </source>
</reference>
<comment type="caution">
    <text evidence="3">The sequence shown here is derived from an EMBL/GenBank/DDBJ whole genome shotgun (WGS) entry which is preliminary data.</text>
</comment>
<name>A0A0B3YRW3_9ALTE</name>
<accession>A0A0B3YRW3</accession>
<feature type="domain" description="XdhC- CoxI" evidence="1">
    <location>
        <begin position="16"/>
        <end position="81"/>
    </location>
</feature>
<sequence>MSNHVNHLLAQWLPLKNKHKWVLGFIFKTEGSCYRKAGAMMLFSDAGHQLGILSGGCLESDIVKKAQRVMTDGVSRTAVYDDEDEEDIAFKLGVGCGGVVHLALVPVNESNQYLSLDVVSKSLSNGKACEWRCAVDGTLGECTELEDHSATPRKAVLDNVDGKRMLSVLMLPPIHLLVVGGGYDATFMTKLASLQGYLVSLWDPRPAQARLEHFPEVNYLIEDPSTEGLRLHMGEHNIQAAVLMSHHREIDAKALQVLSKQSITYTAMLGPLHRKQEIMDLAGLGDTNFTQYFASPAGFDIGGELPEHIALSVIAQCHAVFHTKPTHLKR</sequence>